<dbReference type="EMBL" id="LQXD01000054">
    <property type="protein sequence ID" value="OIJ22546.1"/>
    <property type="molecule type" value="Genomic_DNA"/>
</dbReference>
<keyword evidence="3" id="KW-0732">Signal</keyword>
<dbReference type="RefSeq" id="WP_071316214.1">
    <property type="nucleotide sequence ID" value="NZ_CP063356.2"/>
</dbReference>
<dbReference type="AlphaFoldDB" id="A0A1S2MD91"/>
<evidence type="ECO:0000256" key="2">
    <source>
        <dbReference type="SAM" id="Phobius"/>
    </source>
</evidence>
<sequence length="297" mass="33354">MNVYRNVKLMLILIFVSILAACSSGYETSEESKAVNDSAPREERKIEQDYGTTGSNASDNPDVNVSERMVIYNANLSLEVKDYHKIEAQIQEKVSTLGGYVLESSIYFSGKERINGNLVVKVPQKSFQSFINEVESASVKVHDRHVSGNDVTEEFVDLESRLRSKRVVEERLLSFMEKAEQTEDLLKISSDLGKVQEEIEQLLGRMNYLKTNVDFSTVTLHLTENLVTVGSIQDKDLNTWVKAKSLFMESVNGLISLFSGIIVLAIGLSPFIVPLGLIGMIIVFYVRKKRNQKPFDG</sequence>
<feature type="compositionally biased region" description="Basic and acidic residues" evidence="1">
    <location>
        <begin position="30"/>
        <end position="48"/>
    </location>
</feature>
<feature type="compositionally biased region" description="Polar residues" evidence="1">
    <location>
        <begin position="50"/>
        <end position="62"/>
    </location>
</feature>
<keyword evidence="2" id="KW-0812">Transmembrane</keyword>
<evidence type="ECO:0000256" key="1">
    <source>
        <dbReference type="SAM" id="MobiDB-lite"/>
    </source>
</evidence>
<feature type="domain" description="DUF4349" evidence="4">
    <location>
        <begin position="68"/>
        <end position="282"/>
    </location>
</feature>
<keyword evidence="2" id="KW-0472">Membrane</keyword>
<dbReference type="InterPro" id="IPR025645">
    <property type="entry name" value="DUF4349"/>
</dbReference>
<name>A0A1S2MD91_9BACI</name>
<organism evidence="5">
    <name type="scientific">Anaerobacillus isosaccharinicus</name>
    <dbReference type="NCBI Taxonomy" id="1532552"/>
    <lineage>
        <taxon>Bacteria</taxon>
        <taxon>Bacillati</taxon>
        <taxon>Bacillota</taxon>
        <taxon>Bacilli</taxon>
        <taxon>Bacillales</taxon>
        <taxon>Bacillaceae</taxon>
        <taxon>Anaerobacillus</taxon>
    </lineage>
</organism>
<proteinExistence type="predicted"/>
<protein>
    <recommendedName>
        <fullName evidence="4">DUF4349 domain-containing protein</fullName>
    </recommendedName>
</protein>
<feature type="chain" id="PRO_5039440993" description="DUF4349 domain-containing protein" evidence="3">
    <location>
        <begin position="21"/>
        <end position="297"/>
    </location>
</feature>
<comment type="caution">
    <text evidence="5">The sequence shown here is derived from an EMBL/GenBank/DDBJ whole genome shotgun (WGS) entry which is preliminary data.</text>
</comment>
<reference evidence="5" key="1">
    <citation type="submission" date="2016-10" db="EMBL/GenBank/DDBJ databases">
        <title>Draft genome sequences of four alkaliphilic bacteria belonging to the Anaerobacillus genus.</title>
        <authorList>
            <person name="Bassil N.M."/>
            <person name="Lloyd J.R."/>
        </authorList>
    </citation>
    <scope>NUCLEOTIDE SEQUENCE [LARGE SCALE GENOMIC DNA]</scope>
    <source>
        <strain evidence="5">NB2006</strain>
    </source>
</reference>
<keyword evidence="2" id="KW-1133">Transmembrane helix</keyword>
<feature type="region of interest" description="Disordered" evidence="1">
    <location>
        <begin position="30"/>
        <end position="62"/>
    </location>
</feature>
<evidence type="ECO:0000256" key="3">
    <source>
        <dbReference type="SAM" id="SignalP"/>
    </source>
</evidence>
<feature type="signal peptide" evidence="3">
    <location>
        <begin position="1"/>
        <end position="20"/>
    </location>
</feature>
<dbReference type="Pfam" id="PF14257">
    <property type="entry name" value="DUF4349"/>
    <property type="match status" value="1"/>
</dbReference>
<gene>
    <name evidence="5" type="ORF">AWH56_05740</name>
</gene>
<evidence type="ECO:0000259" key="4">
    <source>
        <dbReference type="Pfam" id="PF14257"/>
    </source>
</evidence>
<dbReference type="PROSITE" id="PS51257">
    <property type="entry name" value="PROKAR_LIPOPROTEIN"/>
    <property type="match status" value="1"/>
</dbReference>
<evidence type="ECO:0000313" key="5">
    <source>
        <dbReference type="EMBL" id="OIJ22546.1"/>
    </source>
</evidence>
<accession>A0A1S2MD91</accession>
<feature type="transmembrane region" description="Helical" evidence="2">
    <location>
        <begin position="254"/>
        <end position="286"/>
    </location>
</feature>